<proteinExistence type="predicted"/>
<keyword evidence="4 5" id="KW-0472">Membrane</keyword>
<gene>
    <name evidence="6" type="primary">SSPN</name>
    <name evidence="6" type="ORF">N1851_009209</name>
</gene>
<evidence type="ECO:0000313" key="6">
    <source>
        <dbReference type="EMBL" id="KAK0150069.1"/>
    </source>
</evidence>
<keyword evidence="2 5" id="KW-0812">Transmembrane</keyword>
<organism evidence="6 7">
    <name type="scientific">Merluccius polli</name>
    <name type="common">Benguela hake</name>
    <name type="synonym">Merluccius cadenati</name>
    <dbReference type="NCBI Taxonomy" id="89951"/>
    <lineage>
        <taxon>Eukaryota</taxon>
        <taxon>Metazoa</taxon>
        <taxon>Chordata</taxon>
        <taxon>Craniata</taxon>
        <taxon>Vertebrata</taxon>
        <taxon>Euteleostomi</taxon>
        <taxon>Actinopterygii</taxon>
        <taxon>Neopterygii</taxon>
        <taxon>Teleostei</taxon>
        <taxon>Neoteleostei</taxon>
        <taxon>Acanthomorphata</taxon>
        <taxon>Zeiogadaria</taxon>
        <taxon>Gadariae</taxon>
        <taxon>Gadiformes</taxon>
        <taxon>Gadoidei</taxon>
        <taxon>Merlucciidae</taxon>
        <taxon>Merluccius</taxon>
    </lineage>
</organism>
<feature type="transmembrane region" description="Helical" evidence="5">
    <location>
        <begin position="42"/>
        <end position="64"/>
    </location>
</feature>
<comment type="caution">
    <text evidence="6">The sequence shown here is derived from an EMBL/GenBank/DDBJ whole genome shotgun (WGS) entry which is preliminary data.</text>
</comment>
<feature type="transmembrane region" description="Helical" evidence="5">
    <location>
        <begin position="111"/>
        <end position="131"/>
    </location>
</feature>
<dbReference type="InterPro" id="IPR007237">
    <property type="entry name" value="CD20-like"/>
</dbReference>
<dbReference type="EMBL" id="JAOPHQ010001705">
    <property type="protein sequence ID" value="KAK0150069.1"/>
    <property type="molecule type" value="Genomic_DNA"/>
</dbReference>
<name>A0AA47N1Q1_MERPO</name>
<evidence type="ECO:0000256" key="3">
    <source>
        <dbReference type="ARBA" id="ARBA00022989"/>
    </source>
</evidence>
<reference evidence="6" key="1">
    <citation type="journal article" date="2023" name="Front. Mar. Sci.">
        <title>A new Merluccius polli reference genome to investigate the effects of global change in West African waters.</title>
        <authorList>
            <person name="Mateo J.L."/>
            <person name="Blanco-Fernandez C."/>
            <person name="Garcia-Vazquez E."/>
            <person name="Machado-Schiaffino G."/>
        </authorList>
    </citation>
    <scope>NUCLEOTIDE SEQUENCE</scope>
    <source>
        <strain evidence="6">C29</strain>
        <tissue evidence="6">Fin</tissue>
    </source>
</reference>
<accession>A0AA47N1Q1</accession>
<dbReference type="AlphaFoldDB" id="A0AA47N1Q1"/>
<dbReference type="GO" id="GO:0016010">
    <property type="term" value="C:dystrophin-associated glycoprotein complex"/>
    <property type="evidence" value="ECO:0007669"/>
    <property type="project" value="InterPro"/>
</dbReference>
<feature type="transmembrane region" description="Helical" evidence="5">
    <location>
        <begin position="76"/>
        <end position="99"/>
    </location>
</feature>
<keyword evidence="3 5" id="KW-1133">Transmembrane helix</keyword>
<evidence type="ECO:0000313" key="7">
    <source>
        <dbReference type="Proteomes" id="UP001174136"/>
    </source>
</evidence>
<evidence type="ECO:0000256" key="2">
    <source>
        <dbReference type="ARBA" id="ARBA00022692"/>
    </source>
</evidence>
<protein>
    <submittedName>
        <fullName evidence="6">Sarcospan</fullName>
    </submittedName>
</protein>
<dbReference type="PANTHER" id="PTHR15260:SF1">
    <property type="entry name" value="SARCOSPAN"/>
    <property type="match status" value="1"/>
</dbReference>
<dbReference type="GO" id="GO:0042383">
    <property type="term" value="C:sarcolemma"/>
    <property type="evidence" value="ECO:0007669"/>
    <property type="project" value="TreeGrafter"/>
</dbReference>
<keyword evidence="7" id="KW-1185">Reference proteome</keyword>
<evidence type="ECO:0000256" key="5">
    <source>
        <dbReference type="SAM" id="Phobius"/>
    </source>
</evidence>
<dbReference type="PANTHER" id="PTHR15260">
    <property type="entry name" value="SARCOSPAN"/>
    <property type="match status" value="1"/>
</dbReference>
<comment type="subcellular location">
    <subcellularLocation>
        <location evidence="1">Membrane</location>
        <topology evidence="1">Multi-pass membrane protein</topology>
    </subcellularLocation>
</comment>
<dbReference type="Pfam" id="PF04103">
    <property type="entry name" value="CD20"/>
    <property type="match status" value="1"/>
</dbReference>
<dbReference type="InterPro" id="IPR030429">
    <property type="entry name" value="Sarcospan"/>
</dbReference>
<evidence type="ECO:0000256" key="4">
    <source>
        <dbReference type="ARBA" id="ARBA00023136"/>
    </source>
</evidence>
<feature type="transmembrane region" description="Helical" evidence="5">
    <location>
        <begin position="184"/>
        <end position="206"/>
    </location>
</feature>
<dbReference type="Proteomes" id="UP001174136">
    <property type="component" value="Unassembled WGS sequence"/>
</dbReference>
<evidence type="ECO:0000256" key="1">
    <source>
        <dbReference type="ARBA" id="ARBA00004141"/>
    </source>
</evidence>
<sequence>MGQGERGSLGDNKKDKWPIFKKKEDSPEPAESPRCCGCRFPLLVAVLQLLLGLSTAVVGFLTLATSSSLTARETPYWAGLILCFTSMVGFVLYCITYLPEERTTKQFIVKLLYFVLCAIGLVLSVLVIAFTGHHYAQASSFHCRQADEADCVCTLDPEDPIARTFTYQGVDDCQVITGTLPMYFLIQMVLNLLQAVVCVAGTFVLWKHRYQVFFSGLQIAVPAAQQWQKA</sequence>